<keyword evidence="2" id="KW-1185">Reference proteome</keyword>
<dbReference type="STRING" id="218821.SAMN05421837_101600"/>
<dbReference type="AlphaFoldDB" id="A0A1H5Q447"/>
<dbReference type="EMBL" id="FNUJ01000001">
    <property type="protein sequence ID" value="SEF20890.1"/>
    <property type="molecule type" value="Genomic_DNA"/>
</dbReference>
<evidence type="ECO:0000313" key="1">
    <source>
        <dbReference type="EMBL" id="SEF20890.1"/>
    </source>
</evidence>
<dbReference type="Proteomes" id="UP000198878">
    <property type="component" value="Unassembled WGS sequence"/>
</dbReference>
<accession>A0A1H5Q447</accession>
<reference evidence="2" key="1">
    <citation type="submission" date="2016-10" db="EMBL/GenBank/DDBJ databases">
        <authorList>
            <person name="Varghese N."/>
            <person name="Submissions S."/>
        </authorList>
    </citation>
    <scope>NUCLEOTIDE SEQUENCE [LARGE SCALE GENOMIC DNA]</scope>
    <source>
        <strain evidence="2">DSM 44654</strain>
    </source>
</reference>
<evidence type="ECO:0000313" key="2">
    <source>
        <dbReference type="Proteomes" id="UP000198878"/>
    </source>
</evidence>
<proteinExistence type="predicted"/>
<organism evidence="1 2">
    <name type="scientific">Amycolatopsis pretoriensis</name>
    <dbReference type="NCBI Taxonomy" id="218821"/>
    <lineage>
        <taxon>Bacteria</taxon>
        <taxon>Bacillati</taxon>
        <taxon>Actinomycetota</taxon>
        <taxon>Actinomycetes</taxon>
        <taxon>Pseudonocardiales</taxon>
        <taxon>Pseudonocardiaceae</taxon>
        <taxon>Amycolatopsis</taxon>
    </lineage>
</organism>
<name>A0A1H5Q447_9PSEU</name>
<gene>
    <name evidence="1" type="ORF">SAMN05421837_101600</name>
</gene>
<protein>
    <submittedName>
        <fullName evidence="1">Excreted virulence factor EspC, type VII ESX diderm</fullName>
    </submittedName>
</protein>
<sequence>MTGFHADPAALDALARRLEDTAEEYGAAAASLPSPDEVGPGPVAAALTALTGEWSGRIRAVERDFTAAAADVRTAAKAYRATDAAAAEELGRADG</sequence>
<dbReference type="RefSeq" id="WP_086684315.1">
    <property type="nucleotide sequence ID" value="NZ_FNUJ01000001.1"/>
</dbReference>
<dbReference type="OrthoDB" id="3635763at2"/>